<dbReference type="Proteomes" id="UP000199025">
    <property type="component" value="Unassembled WGS sequence"/>
</dbReference>
<evidence type="ECO:0000313" key="1">
    <source>
        <dbReference type="EMBL" id="SFJ77801.1"/>
    </source>
</evidence>
<name>A0A1I3U7Q1_9PSEU</name>
<accession>A0A1I3U7Q1</accession>
<dbReference type="STRING" id="115433.SAMN05421835_108246"/>
<sequence>MNFATRRVFRRVRCPVCGERRTEMRVFGTPREDEQGVPKPRRRLREELRAQARAWHPEAVCDRCGRRPR</sequence>
<dbReference type="RefSeq" id="WP_091508321.1">
    <property type="nucleotide sequence ID" value="NZ_FORP01000008.1"/>
</dbReference>
<dbReference type="AlphaFoldDB" id="A0A1I3U7Q1"/>
<gene>
    <name evidence="1" type="ORF">SAMN05421835_108246</name>
</gene>
<dbReference type="EMBL" id="FORP01000008">
    <property type="protein sequence ID" value="SFJ77801.1"/>
    <property type="molecule type" value="Genomic_DNA"/>
</dbReference>
<proteinExistence type="predicted"/>
<keyword evidence="2" id="KW-1185">Reference proteome</keyword>
<evidence type="ECO:0000313" key="2">
    <source>
        <dbReference type="Proteomes" id="UP000199025"/>
    </source>
</evidence>
<organism evidence="1 2">
    <name type="scientific">Amycolatopsis sacchari</name>
    <dbReference type="NCBI Taxonomy" id="115433"/>
    <lineage>
        <taxon>Bacteria</taxon>
        <taxon>Bacillati</taxon>
        <taxon>Actinomycetota</taxon>
        <taxon>Actinomycetes</taxon>
        <taxon>Pseudonocardiales</taxon>
        <taxon>Pseudonocardiaceae</taxon>
        <taxon>Amycolatopsis</taxon>
    </lineage>
</organism>
<protein>
    <submittedName>
        <fullName evidence="1">Uncharacterized protein</fullName>
    </submittedName>
</protein>
<reference evidence="1 2" key="1">
    <citation type="submission" date="2016-10" db="EMBL/GenBank/DDBJ databases">
        <authorList>
            <person name="de Groot N.N."/>
        </authorList>
    </citation>
    <scope>NUCLEOTIDE SEQUENCE [LARGE SCALE GENOMIC DNA]</scope>
    <source>
        <strain evidence="1 2">DSM 44468</strain>
    </source>
</reference>